<dbReference type="InParanoid" id="A9UQF1"/>
<feature type="chain" id="PRO_5002744362" description="Thioredoxin domain-containing protein" evidence="2">
    <location>
        <begin position="24"/>
        <end position="209"/>
    </location>
</feature>
<keyword evidence="2" id="KW-0732">Signal</keyword>
<keyword evidence="4" id="KW-1185">Reference proteome</keyword>
<dbReference type="Gene3D" id="3.40.30.10">
    <property type="entry name" value="Glutaredoxin"/>
    <property type="match status" value="1"/>
</dbReference>
<dbReference type="AlphaFoldDB" id="A9UQF1"/>
<feature type="signal peptide" evidence="2">
    <location>
        <begin position="1"/>
        <end position="23"/>
    </location>
</feature>
<feature type="transmembrane region" description="Helical" evidence="1">
    <location>
        <begin position="191"/>
        <end position="208"/>
    </location>
</feature>
<proteinExistence type="predicted"/>
<name>A9UQF1_MONBE</name>
<evidence type="ECO:0000256" key="2">
    <source>
        <dbReference type="SAM" id="SignalP"/>
    </source>
</evidence>
<organism evidence="3 4">
    <name type="scientific">Monosiga brevicollis</name>
    <name type="common">Choanoflagellate</name>
    <dbReference type="NCBI Taxonomy" id="81824"/>
    <lineage>
        <taxon>Eukaryota</taxon>
        <taxon>Choanoflagellata</taxon>
        <taxon>Craspedida</taxon>
        <taxon>Salpingoecidae</taxon>
        <taxon>Monosiga</taxon>
    </lineage>
</organism>
<dbReference type="Proteomes" id="UP000001357">
    <property type="component" value="Unassembled WGS sequence"/>
</dbReference>
<dbReference type="GeneID" id="5887949"/>
<dbReference type="KEGG" id="mbr:MONBRDRAFT_30963"/>
<evidence type="ECO:0000313" key="4">
    <source>
        <dbReference type="Proteomes" id="UP000001357"/>
    </source>
</evidence>
<dbReference type="SUPFAM" id="SSF52833">
    <property type="entry name" value="Thioredoxin-like"/>
    <property type="match status" value="1"/>
</dbReference>
<protein>
    <recommendedName>
        <fullName evidence="5">Thioredoxin domain-containing protein</fullName>
    </recommendedName>
</protein>
<reference evidence="3 4" key="1">
    <citation type="journal article" date="2008" name="Nature">
        <title>The genome of the choanoflagellate Monosiga brevicollis and the origin of metazoans.</title>
        <authorList>
            <consortium name="JGI Sequencing"/>
            <person name="King N."/>
            <person name="Westbrook M.J."/>
            <person name="Young S.L."/>
            <person name="Kuo A."/>
            <person name="Abedin M."/>
            <person name="Chapman J."/>
            <person name="Fairclough S."/>
            <person name="Hellsten U."/>
            <person name="Isogai Y."/>
            <person name="Letunic I."/>
            <person name="Marr M."/>
            <person name="Pincus D."/>
            <person name="Putnam N."/>
            <person name="Rokas A."/>
            <person name="Wright K.J."/>
            <person name="Zuzow R."/>
            <person name="Dirks W."/>
            <person name="Good M."/>
            <person name="Goodstein D."/>
            <person name="Lemons D."/>
            <person name="Li W."/>
            <person name="Lyons J.B."/>
            <person name="Morris A."/>
            <person name="Nichols S."/>
            <person name="Richter D.J."/>
            <person name="Salamov A."/>
            <person name="Bork P."/>
            <person name="Lim W.A."/>
            <person name="Manning G."/>
            <person name="Miller W.T."/>
            <person name="McGinnis W."/>
            <person name="Shapiro H."/>
            <person name="Tjian R."/>
            <person name="Grigoriev I.V."/>
            <person name="Rokhsar D."/>
        </authorList>
    </citation>
    <scope>NUCLEOTIDE SEQUENCE [LARGE SCALE GENOMIC DNA]</scope>
    <source>
        <strain evidence="4">MX1 / ATCC 50154</strain>
    </source>
</reference>
<dbReference type="RefSeq" id="XP_001742349.1">
    <property type="nucleotide sequence ID" value="XM_001742297.1"/>
</dbReference>
<dbReference type="InterPro" id="IPR036249">
    <property type="entry name" value="Thioredoxin-like_sf"/>
</dbReference>
<keyword evidence="1" id="KW-0812">Transmembrane</keyword>
<evidence type="ECO:0000313" key="3">
    <source>
        <dbReference type="EMBL" id="EDQ92587.1"/>
    </source>
</evidence>
<sequence>MLGKLVILALVAYLPFFFFEGQGLLVTEVTSANANDVANSDKATVLMMYTNVCRFCKSAMPSYYHAAALAALRSKTYDMARVDMAAKHNKPLREFHKASPNGPGVPRWYMLHKGQVSEIKVPSRNAEDLLVAFDEHYAAKSELEVDFPVIAEMGVPFEFDDFWTQKKLRLKDLYKATKSNLKDISQQRRNVVGVSVVVGFLAGFVSYLL</sequence>
<evidence type="ECO:0008006" key="5">
    <source>
        <dbReference type="Google" id="ProtNLM"/>
    </source>
</evidence>
<keyword evidence="1" id="KW-1133">Transmembrane helix</keyword>
<keyword evidence="1" id="KW-0472">Membrane</keyword>
<accession>A9UQF1</accession>
<evidence type="ECO:0000256" key="1">
    <source>
        <dbReference type="SAM" id="Phobius"/>
    </source>
</evidence>
<dbReference type="EMBL" id="CH991543">
    <property type="protein sequence ID" value="EDQ92587.1"/>
    <property type="molecule type" value="Genomic_DNA"/>
</dbReference>
<gene>
    <name evidence="3" type="ORF">MONBRDRAFT_30963</name>
</gene>